<sequence>MSSLQDQLSQVAANNATVAFDRKRRQKLHTASLIYNPKTAATQDYDLIFEDASLALEELIQQDSRFQVFTRSLFNSSSVSIDRSQQTAEQVKALDNAINAYLMLVSSKWHLTPTIRATEWIVRRFQVHIHNAEMLLLSTINYYQTPIFKRILNIIKLPPLFSPFSNFMKANENSPSNLTIIKLFNDMDFLKLYTNYLSKVIKQKVSYTSQLLFTSCSFINLIAYNIGNEEKLKQLVPILLEVCAKLLGSSSVECHAAAHTVLVVLATALPLKRQIILAACETIASAVAEDGATRRSALITICKLLQTLKGEGNVDHFPDHLYRVIDSKFSMEYTLEFLGKKETPAEIFATSYLRSITRYDHSKLTSIVSVLKLVELEKYQLRLLITDLVYLSEVLEDKSKLIGTFEYLVSIDEGLVLKCLESLNLTGEIFEVRLTTSLFSVENFEASKSEDLLKKLQAGNTTGSSAVQPFKEFLNKNSDYIYTKTVSLLGLEDEKFSKLLSLFINAIGKKYQPGLFLSSFFTTLEGRITFLLRTIVSPSSPAALRLISLHNLSKIISSIGSDSNLFTLVPILTVALTDVSKNVREAAKKVLQQISKRQYTKRFFMAEKIYGDGLSIPMLSPKDSELWLNNLLDEYLVESYDISQLLVPKKNEKIYLLFWVNQALFIPLPLPKMTILKYLTKHSSYSASYSQLFEPMLSNYLKDRAQWEVKCAQNKTNFKQFETELVSLVTEKEKNQVVINFVLECLKCPHEQLATLMANRLLNIFSTLKHSVQLQIVESIVNTTSELELSYDSIDTLQNLPLSVELFVSILNQNKIADETTTDLTKRRRRRSSSSHKAVLQNEEVSHIAEVHLRKLTIILEALDRMRITGSEELFTTLFTILSDLETLDQDGGLPVLYAQETLASCMLNSIETMKANSKITSLKSIRADILVTAIRASPSPQLQNKLLLVIGALATLNPEVVLHSIMPIFTFMGAHSIRQDDEFSTLVVEKTIKTVVPALLESGSSTLSDELEFLLISFTTAFSHVPKHRRVRLYTTLVQTLGPENAISPFLFLIAQSYSNSINHFSIADAKSTLEFSKKFLSNFSVIDQLNGLSKLFELLRLLSDISSTEGVKQPYRTLFSNGVLNFTSSELFNLKKNAFDYIDNLVSEESVDYHNSNGTLKLRILSALTDPQSGAAFISAIIARFGALLNAILEFINNVESICQTGNSSISDAEGSFTEAESEDRVAEINEVLFSLLSHVLDLLPTNEFVQSVSPLLNKGNSEAIRHHLILAIGSKFDLEPIQSAADAESVISMLFGITTGENESPSIIQVALNTVSILITKFGSQISSTLLTESLKVGVQHLSSERMDIIISALSVLTNTVHILGVKSIAFYPKIVPRSLEIFASVQDTEDELKEQTQLSVLLMFAAMIKRMPSFLLSNLLDVFKVVFFADDVQDSIRLYVISLIVQHIDLKEVIKTLHKVWILHVCKTEDSVAVSMFLSTLESTVEAIDKKSAANQAPNFFKLSLALFEYRAISSFDNNTISRIEATTHEVVVAYVLKLNDKVFRQLFALTARWAFDGECVTNTTITKVERLVAFYKFYNKLQDNLKSIITSYFNYLLEPTNNLLKDFISGTIQDTNLRRLVLISLNSSFKYDRDEYWRSSTRFELISTSLVNQIANIPDVIGKYLVKAITALAVNNSEIPEHNKIINGLLIQHMKSDCQTKQKLWAVKSIKLIYAKVGEKWLVLLPQLVPIIAELLEDDDEQVEQEVRTGLVKVVENVLGEPFDRYLN</sequence>
<keyword evidence="4 9" id="KW-0690">Ribosome biogenesis</keyword>
<dbReference type="InterPro" id="IPR016024">
    <property type="entry name" value="ARM-type_fold"/>
</dbReference>
<dbReference type="InterPro" id="IPR040191">
    <property type="entry name" value="UTP10"/>
</dbReference>
<comment type="similarity">
    <text evidence="2 9">Belongs to the HEATR1/UTP10 family.</text>
</comment>
<evidence type="ECO:0000256" key="6">
    <source>
        <dbReference type="ARBA" id="ARBA00023242"/>
    </source>
</evidence>
<keyword evidence="5 9" id="KW-0698">rRNA processing</keyword>
<dbReference type="STRING" id="45286.A0A109UXK9"/>
<dbReference type="GO" id="GO:0030686">
    <property type="term" value="C:90S preribosome"/>
    <property type="evidence" value="ECO:0007669"/>
    <property type="project" value="TreeGrafter"/>
</dbReference>
<gene>
    <name evidence="11" type="ORF">AW171_hschr21187</name>
</gene>
<dbReference type="PANTHER" id="PTHR13457">
    <property type="entry name" value="BAP28"/>
    <property type="match status" value="1"/>
</dbReference>
<evidence type="ECO:0000313" key="11">
    <source>
        <dbReference type="EMBL" id="AMD19359.1"/>
    </source>
</evidence>
<dbReference type="Pfam" id="PF12397">
    <property type="entry name" value="U3snoRNP10"/>
    <property type="match status" value="1"/>
</dbReference>
<proteinExistence type="inferred from homology"/>
<dbReference type="Proteomes" id="UP000243052">
    <property type="component" value="Chromosome ii"/>
</dbReference>
<evidence type="ECO:0000256" key="9">
    <source>
        <dbReference type="RuleBase" id="RU367065"/>
    </source>
</evidence>
<keyword evidence="6 9" id="KW-0539">Nucleus</keyword>
<dbReference type="SMART" id="SM01036">
    <property type="entry name" value="BP28CT"/>
    <property type="match status" value="1"/>
</dbReference>
<evidence type="ECO:0000256" key="5">
    <source>
        <dbReference type="ARBA" id="ARBA00022552"/>
    </source>
</evidence>
<dbReference type="Pfam" id="PF23243">
    <property type="entry name" value="HEAT_HEATR1"/>
    <property type="match status" value="1"/>
</dbReference>
<comment type="subunit">
    <text evidence="9">Component of the ribosomal small subunit (SSU) processome.</text>
</comment>
<dbReference type="RefSeq" id="XP_017986355.1">
    <property type="nucleotide sequence ID" value="XM_018130866.1"/>
</dbReference>
<dbReference type="GO" id="GO:0030515">
    <property type="term" value="F:snoRNA binding"/>
    <property type="evidence" value="ECO:0007669"/>
    <property type="project" value="TreeGrafter"/>
</dbReference>
<dbReference type="OrthoDB" id="31183at2759"/>
<dbReference type="GO" id="GO:0045943">
    <property type="term" value="P:positive regulation of transcription by RNA polymerase I"/>
    <property type="evidence" value="ECO:0007669"/>
    <property type="project" value="TreeGrafter"/>
</dbReference>
<dbReference type="InterPro" id="IPR056473">
    <property type="entry name" value="HEAT_Utp10/HEAT1"/>
</dbReference>
<evidence type="ECO:0000256" key="4">
    <source>
        <dbReference type="ARBA" id="ARBA00022517"/>
    </source>
</evidence>
<accession>A0A109UXK9</accession>
<dbReference type="GO" id="GO:0000462">
    <property type="term" value="P:maturation of SSU-rRNA from tricistronic rRNA transcript (SSU-rRNA, 5.8S rRNA, LSU-rRNA)"/>
    <property type="evidence" value="ECO:0007669"/>
    <property type="project" value="TreeGrafter"/>
</dbReference>
<feature type="domain" description="BP28 C-terminal" evidence="10">
    <location>
        <begin position="1494"/>
        <end position="1641"/>
    </location>
</feature>
<evidence type="ECO:0000259" key="10">
    <source>
        <dbReference type="SMART" id="SM01036"/>
    </source>
</evidence>
<protein>
    <recommendedName>
        <fullName evidence="3 9">U3 small nucleolar RNA-associated protein 10</fullName>
    </recommendedName>
</protein>
<comment type="function">
    <text evidence="9">Involved in nucleolar processing of pre-18S ribosomal RNA.</text>
</comment>
<reference evidence="11 12" key="1">
    <citation type="submission" date="2016-01" db="EMBL/GenBank/DDBJ databases">
        <title>Genome sequence of the yeast Holleya sinecauda.</title>
        <authorList>
            <person name="Dietrich F.S."/>
        </authorList>
    </citation>
    <scope>NUCLEOTIDE SEQUENCE [LARGE SCALE GENOMIC DNA]</scope>
    <source>
        <strain evidence="11 12">ATCC 58844</strain>
    </source>
</reference>
<evidence type="ECO:0000256" key="8">
    <source>
        <dbReference type="PROSITE-ProRule" id="PRU00103"/>
    </source>
</evidence>
<dbReference type="PROSITE" id="PS50077">
    <property type="entry name" value="HEAT_REPEAT"/>
    <property type="match status" value="1"/>
</dbReference>
<evidence type="ECO:0000256" key="2">
    <source>
        <dbReference type="ARBA" id="ARBA00010559"/>
    </source>
</evidence>
<evidence type="ECO:0000313" key="12">
    <source>
        <dbReference type="Proteomes" id="UP000243052"/>
    </source>
</evidence>
<organism evidence="11 12">
    <name type="scientific">Eremothecium sinecaudum</name>
    <dbReference type="NCBI Taxonomy" id="45286"/>
    <lineage>
        <taxon>Eukaryota</taxon>
        <taxon>Fungi</taxon>
        <taxon>Dikarya</taxon>
        <taxon>Ascomycota</taxon>
        <taxon>Saccharomycotina</taxon>
        <taxon>Saccharomycetes</taxon>
        <taxon>Saccharomycetales</taxon>
        <taxon>Saccharomycetaceae</taxon>
        <taxon>Eremothecium</taxon>
    </lineage>
</organism>
<feature type="repeat" description="HEAT" evidence="8">
    <location>
        <begin position="1733"/>
        <end position="1771"/>
    </location>
</feature>
<evidence type="ECO:0000256" key="3">
    <source>
        <dbReference type="ARBA" id="ARBA00015399"/>
    </source>
</evidence>
<dbReference type="PANTHER" id="PTHR13457:SF1">
    <property type="entry name" value="HEAT REPEAT-CONTAINING PROTEIN 1"/>
    <property type="match status" value="1"/>
</dbReference>
<dbReference type="Pfam" id="PF08146">
    <property type="entry name" value="BP28CT"/>
    <property type="match status" value="1"/>
</dbReference>
<comment type="subcellular location">
    <subcellularLocation>
        <location evidence="1 9">Nucleus</location>
        <location evidence="1 9">Nucleolus</location>
    </subcellularLocation>
</comment>
<dbReference type="GO" id="GO:0034455">
    <property type="term" value="C:t-UTP complex"/>
    <property type="evidence" value="ECO:0007669"/>
    <property type="project" value="TreeGrafter"/>
</dbReference>
<dbReference type="FunFam" id="1.25.10.10:FF:000530">
    <property type="entry name" value="UTP10p Nucleolar protein"/>
    <property type="match status" value="1"/>
</dbReference>
<dbReference type="GO" id="GO:0032040">
    <property type="term" value="C:small-subunit processome"/>
    <property type="evidence" value="ECO:0007669"/>
    <property type="project" value="TreeGrafter"/>
</dbReference>
<dbReference type="InterPro" id="IPR022125">
    <property type="entry name" value="U3snoRNP10_N"/>
</dbReference>
<dbReference type="InterPro" id="IPR012954">
    <property type="entry name" value="BP28_C_dom"/>
</dbReference>
<evidence type="ECO:0000256" key="7">
    <source>
        <dbReference type="ARBA" id="ARBA00023274"/>
    </source>
</evidence>
<name>A0A109UXK9_9SACH</name>
<keyword evidence="7 9" id="KW-0687">Ribonucleoprotein</keyword>
<dbReference type="GeneID" id="28721647"/>
<dbReference type="InterPro" id="IPR021133">
    <property type="entry name" value="HEAT_type_2"/>
</dbReference>
<dbReference type="SUPFAM" id="SSF48371">
    <property type="entry name" value="ARM repeat"/>
    <property type="match status" value="2"/>
</dbReference>
<evidence type="ECO:0000256" key="1">
    <source>
        <dbReference type="ARBA" id="ARBA00004604"/>
    </source>
</evidence>
<keyword evidence="12" id="KW-1185">Reference proteome</keyword>
<dbReference type="EMBL" id="CP014242">
    <property type="protein sequence ID" value="AMD19359.1"/>
    <property type="molecule type" value="Genomic_DNA"/>
</dbReference>